<evidence type="ECO:0000256" key="1">
    <source>
        <dbReference type="SAM" id="Phobius"/>
    </source>
</evidence>
<accession>A0A6J6C6Y0</accession>
<sequence length="98" mass="10306">MAKTSKKSKPQETIEVVSVRRAPKLFAFMATGAFVGIVLAFVMFAISSDSQKAQPGILGFLVVYIGGAGFLGGTVVSLGADWLSRARAKQVEATKLKG</sequence>
<keyword evidence="1" id="KW-0472">Membrane</keyword>
<reference evidence="2" key="1">
    <citation type="submission" date="2020-05" db="EMBL/GenBank/DDBJ databases">
        <authorList>
            <person name="Chiriac C."/>
            <person name="Salcher M."/>
            <person name="Ghai R."/>
            <person name="Kavagutti S V."/>
        </authorList>
    </citation>
    <scope>NUCLEOTIDE SEQUENCE</scope>
</reference>
<organism evidence="2">
    <name type="scientific">freshwater metagenome</name>
    <dbReference type="NCBI Taxonomy" id="449393"/>
    <lineage>
        <taxon>unclassified sequences</taxon>
        <taxon>metagenomes</taxon>
        <taxon>ecological metagenomes</taxon>
    </lineage>
</organism>
<name>A0A6J6C6Y0_9ZZZZ</name>
<evidence type="ECO:0000313" key="2">
    <source>
        <dbReference type="EMBL" id="CAB4546253.1"/>
    </source>
</evidence>
<protein>
    <submittedName>
        <fullName evidence="2">Unannotated protein</fullName>
    </submittedName>
</protein>
<feature type="transmembrane region" description="Helical" evidence="1">
    <location>
        <begin position="58"/>
        <end position="80"/>
    </location>
</feature>
<keyword evidence="1" id="KW-0812">Transmembrane</keyword>
<gene>
    <name evidence="2" type="ORF">UFOPK1410_00986</name>
</gene>
<dbReference type="EMBL" id="CAEZSH010000152">
    <property type="protein sequence ID" value="CAB4546253.1"/>
    <property type="molecule type" value="Genomic_DNA"/>
</dbReference>
<dbReference type="AlphaFoldDB" id="A0A6J6C6Y0"/>
<proteinExistence type="predicted"/>
<feature type="transmembrane region" description="Helical" evidence="1">
    <location>
        <begin position="25"/>
        <end position="46"/>
    </location>
</feature>
<keyword evidence="1" id="KW-1133">Transmembrane helix</keyword>